<comment type="caution">
    <text evidence="2">The sequence shown here is derived from an EMBL/GenBank/DDBJ whole genome shotgun (WGS) entry which is preliminary data.</text>
</comment>
<dbReference type="Proteomes" id="UP000593571">
    <property type="component" value="Unassembled WGS sequence"/>
</dbReference>
<feature type="compositionally biased region" description="Basic and acidic residues" evidence="1">
    <location>
        <begin position="80"/>
        <end position="99"/>
    </location>
</feature>
<name>A0A7J8C279_ROUAE</name>
<reference evidence="2 3" key="1">
    <citation type="journal article" date="2020" name="Nature">
        <title>Six reference-quality genomes reveal evolution of bat adaptations.</title>
        <authorList>
            <person name="Jebb D."/>
            <person name="Huang Z."/>
            <person name="Pippel M."/>
            <person name="Hughes G.M."/>
            <person name="Lavrichenko K."/>
            <person name="Devanna P."/>
            <person name="Winkler S."/>
            <person name="Jermiin L.S."/>
            <person name="Skirmuntt E.C."/>
            <person name="Katzourakis A."/>
            <person name="Burkitt-Gray L."/>
            <person name="Ray D.A."/>
            <person name="Sullivan K.A.M."/>
            <person name="Roscito J.G."/>
            <person name="Kirilenko B.M."/>
            <person name="Davalos L.M."/>
            <person name="Corthals A.P."/>
            <person name="Power M.L."/>
            <person name="Jones G."/>
            <person name="Ransome R.D."/>
            <person name="Dechmann D.K.N."/>
            <person name="Locatelli A.G."/>
            <person name="Puechmaille S.J."/>
            <person name="Fedrigo O."/>
            <person name="Jarvis E.D."/>
            <person name="Hiller M."/>
            <person name="Vernes S.C."/>
            <person name="Myers E.W."/>
            <person name="Teeling E.C."/>
        </authorList>
    </citation>
    <scope>NUCLEOTIDE SEQUENCE [LARGE SCALE GENOMIC DNA]</scope>
    <source>
        <strain evidence="2">MRouAeg1</strain>
        <tissue evidence="2">Muscle</tissue>
    </source>
</reference>
<evidence type="ECO:0000313" key="3">
    <source>
        <dbReference type="Proteomes" id="UP000593571"/>
    </source>
</evidence>
<proteinExistence type="predicted"/>
<accession>A0A7J8C279</accession>
<evidence type="ECO:0000256" key="1">
    <source>
        <dbReference type="SAM" id="MobiDB-lite"/>
    </source>
</evidence>
<evidence type="ECO:0000313" key="2">
    <source>
        <dbReference type="EMBL" id="KAF6404965.1"/>
    </source>
</evidence>
<sequence length="121" mass="13113">MHLCACVCARVTSLSSATCLEFLQIPLVHAGGSHHKKPHPSGHRPRRQARSWLGPRSSGDSACAGRSLKRIAHSPAQPGRVDRSRAEKGRPQTRWEQRVARAGPRCSVGRSVTRPAATVPL</sequence>
<dbReference type="AlphaFoldDB" id="A0A7J8C279"/>
<gene>
    <name evidence="2" type="ORF">HJG63_009294</name>
</gene>
<dbReference type="EMBL" id="JACASE010000015">
    <property type="protein sequence ID" value="KAF6404965.1"/>
    <property type="molecule type" value="Genomic_DNA"/>
</dbReference>
<feature type="compositionally biased region" description="Basic residues" evidence="1">
    <location>
        <begin position="32"/>
        <end position="49"/>
    </location>
</feature>
<feature type="region of interest" description="Disordered" evidence="1">
    <location>
        <begin position="30"/>
        <end position="121"/>
    </location>
</feature>
<protein>
    <submittedName>
        <fullName evidence="2">Uncharacterized protein</fullName>
    </submittedName>
</protein>
<organism evidence="2 3">
    <name type="scientific">Rousettus aegyptiacus</name>
    <name type="common">Egyptian fruit bat</name>
    <name type="synonym">Pteropus aegyptiacus</name>
    <dbReference type="NCBI Taxonomy" id="9407"/>
    <lineage>
        <taxon>Eukaryota</taxon>
        <taxon>Metazoa</taxon>
        <taxon>Chordata</taxon>
        <taxon>Craniata</taxon>
        <taxon>Vertebrata</taxon>
        <taxon>Euteleostomi</taxon>
        <taxon>Mammalia</taxon>
        <taxon>Eutheria</taxon>
        <taxon>Laurasiatheria</taxon>
        <taxon>Chiroptera</taxon>
        <taxon>Yinpterochiroptera</taxon>
        <taxon>Pteropodoidea</taxon>
        <taxon>Pteropodidae</taxon>
        <taxon>Rousettinae</taxon>
        <taxon>Rousettus</taxon>
    </lineage>
</organism>
<keyword evidence="3" id="KW-1185">Reference proteome</keyword>